<feature type="transmembrane region" description="Helical" evidence="1">
    <location>
        <begin position="134"/>
        <end position="152"/>
    </location>
</feature>
<dbReference type="GO" id="GO:0016747">
    <property type="term" value="F:acyltransferase activity, transferring groups other than amino-acyl groups"/>
    <property type="evidence" value="ECO:0007669"/>
    <property type="project" value="InterPro"/>
</dbReference>
<dbReference type="InterPro" id="IPR002656">
    <property type="entry name" value="Acyl_transf_3_dom"/>
</dbReference>
<dbReference type="AlphaFoldDB" id="A0AAW3X2A9"/>
<keyword evidence="1" id="KW-1133">Transmembrane helix</keyword>
<dbReference type="EMBL" id="JACOOW010000004">
    <property type="protein sequence ID" value="MBC5656061.1"/>
    <property type="molecule type" value="Genomic_DNA"/>
</dbReference>
<feature type="transmembrane region" description="Helical" evidence="1">
    <location>
        <begin position="53"/>
        <end position="72"/>
    </location>
</feature>
<feature type="transmembrane region" description="Helical" evidence="1">
    <location>
        <begin position="79"/>
        <end position="98"/>
    </location>
</feature>
<organism evidence="3 4">
    <name type="scientific">Clostridium segne</name>
    <dbReference type="NCBI Taxonomy" id="2763038"/>
    <lineage>
        <taxon>Bacteria</taxon>
        <taxon>Bacillati</taxon>
        <taxon>Bacillota</taxon>
        <taxon>Clostridia</taxon>
        <taxon>Eubacteriales</taxon>
        <taxon>Clostridiaceae</taxon>
        <taxon>Clostridium</taxon>
    </lineage>
</organism>
<protein>
    <submittedName>
        <fullName evidence="3">Acyltransferase family protein</fullName>
    </submittedName>
</protein>
<feature type="transmembrane region" description="Helical" evidence="1">
    <location>
        <begin position="216"/>
        <end position="237"/>
    </location>
</feature>
<evidence type="ECO:0000313" key="4">
    <source>
        <dbReference type="Proteomes" id="UP000653904"/>
    </source>
</evidence>
<proteinExistence type="predicted"/>
<evidence type="ECO:0000313" key="3">
    <source>
        <dbReference type="EMBL" id="MBC5656061.1"/>
    </source>
</evidence>
<dbReference type="Pfam" id="PF01757">
    <property type="entry name" value="Acyl_transf_3"/>
    <property type="match status" value="1"/>
</dbReference>
<gene>
    <name evidence="3" type="ORF">H8S19_03070</name>
</gene>
<feature type="transmembrane region" description="Helical" evidence="1">
    <location>
        <begin position="158"/>
        <end position="178"/>
    </location>
</feature>
<feature type="domain" description="Acyltransferase 3" evidence="2">
    <location>
        <begin position="15"/>
        <end position="237"/>
    </location>
</feature>
<accession>A0AAW3X2A9</accession>
<feature type="transmembrane region" description="Helical" evidence="1">
    <location>
        <begin position="104"/>
        <end position="122"/>
    </location>
</feature>
<sequence>MFNGIFLFYILQRLTWIIKITYWSQFSTKQWIESMTLVGYFTGHGDVINGTTWFLIPLFLFYLVRIGYAWIYEKIKPEYNFLFLELFVLLIMFLIKGFHLSVSSTLVFVYMPLMGMILGEIFRKERRISIFNGSLLLIVNYVLMVIWFWVFAREYHDTYCYFVSFIYSLFLIIIFAIFKEQFKKSQMIDFCCKISLSVYLMHMTFGRFLLSFFSYISIPFSLSFVITIAVIFLISYIHMNILSRIIR</sequence>
<keyword evidence="3" id="KW-0012">Acyltransferase</keyword>
<feature type="transmembrane region" description="Helical" evidence="1">
    <location>
        <begin position="190"/>
        <end position="210"/>
    </location>
</feature>
<evidence type="ECO:0000256" key="1">
    <source>
        <dbReference type="SAM" id="Phobius"/>
    </source>
</evidence>
<comment type="caution">
    <text evidence="3">The sequence shown here is derived from an EMBL/GenBank/DDBJ whole genome shotgun (WGS) entry which is preliminary data.</text>
</comment>
<name>A0AAW3X2A9_9CLOT</name>
<keyword evidence="3" id="KW-0808">Transferase</keyword>
<keyword evidence="1" id="KW-0472">Membrane</keyword>
<keyword evidence="4" id="KW-1185">Reference proteome</keyword>
<reference evidence="3 4" key="1">
    <citation type="submission" date="2020-08" db="EMBL/GenBank/DDBJ databases">
        <title>Genome public.</title>
        <authorList>
            <person name="Liu C."/>
            <person name="Sun Q."/>
        </authorList>
    </citation>
    <scope>NUCLEOTIDE SEQUENCE [LARGE SCALE GENOMIC DNA]</scope>
    <source>
        <strain evidence="3 4">BX14</strain>
    </source>
</reference>
<evidence type="ECO:0000259" key="2">
    <source>
        <dbReference type="Pfam" id="PF01757"/>
    </source>
</evidence>
<dbReference type="Proteomes" id="UP000653904">
    <property type="component" value="Unassembled WGS sequence"/>
</dbReference>
<keyword evidence="1" id="KW-0812">Transmembrane</keyword>